<accession>A0ABP9MB68</accession>
<reference evidence="2" key="1">
    <citation type="journal article" date="2019" name="Int. J. Syst. Evol. Microbiol.">
        <title>The Global Catalogue of Microorganisms (GCM) 10K type strain sequencing project: providing services to taxonomists for standard genome sequencing and annotation.</title>
        <authorList>
            <consortium name="The Broad Institute Genomics Platform"/>
            <consortium name="The Broad Institute Genome Sequencing Center for Infectious Disease"/>
            <person name="Wu L."/>
            <person name="Ma J."/>
        </authorList>
    </citation>
    <scope>NUCLEOTIDE SEQUENCE [LARGE SCALE GENOMIC DNA]</scope>
    <source>
        <strain evidence="2">JCM 18019</strain>
    </source>
</reference>
<dbReference type="Proteomes" id="UP001500353">
    <property type="component" value="Unassembled WGS sequence"/>
</dbReference>
<protein>
    <submittedName>
        <fullName evidence="1">Uncharacterized protein</fullName>
    </submittedName>
</protein>
<comment type="caution">
    <text evidence="1">The sequence shown here is derived from an EMBL/GenBank/DDBJ whole genome shotgun (WGS) entry which is preliminary data.</text>
</comment>
<evidence type="ECO:0000313" key="1">
    <source>
        <dbReference type="EMBL" id="GAA5091760.1"/>
    </source>
</evidence>
<proteinExistence type="predicted"/>
<gene>
    <name evidence="1" type="ORF">GCM10023210_19710</name>
</gene>
<keyword evidence="2" id="KW-1185">Reference proteome</keyword>
<name>A0ABP9MB68_9FLAO</name>
<evidence type="ECO:0000313" key="2">
    <source>
        <dbReference type="Proteomes" id="UP001500353"/>
    </source>
</evidence>
<organism evidence="1 2">
    <name type="scientific">Chryseobacterium ginsengisoli</name>
    <dbReference type="NCBI Taxonomy" id="363853"/>
    <lineage>
        <taxon>Bacteria</taxon>
        <taxon>Pseudomonadati</taxon>
        <taxon>Bacteroidota</taxon>
        <taxon>Flavobacteriia</taxon>
        <taxon>Flavobacteriales</taxon>
        <taxon>Weeksellaceae</taxon>
        <taxon>Chryseobacterium group</taxon>
        <taxon>Chryseobacterium</taxon>
    </lineage>
</organism>
<dbReference type="RefSeq" id="WP_345203088.1">
    <property type="nucleotide sequence ID" value="NZ_BAABHX010000003.1"/>
</dbReference>
<sequence length="208" mass="24789">MKLTREEVTLEILELYSKLSFILDHRAAEYYVENPDKILPSVQIRYRRVCVYFAYLGVKIENIKHFYSLDFIADFKDYKFSDEVIPTINSVLEGNFKIENIRNRSLKFMILRLVNFRKGYMDVLENFFGGVRLMGSISIEERASKAFVLEGRKDIDNLIERLNKVITHLLFPQTKDFDLNLLIEKYNFPTEDYKVLDKKEWDDYHEGI</sequence>
<dbReference type="EMBL" id="BAABHX010000003">
    <property type="protein sequence ID" value="GAA5091760.1"/>
    <property type="molecule type" value="Genomic_DNA"/>
</dbReference>